<feature type="transmembrane region" description="Helical" evidence="22">
    <location>
        <begin position="684"/>
        <end position="707"/>
    </location>
</feature>
<dbReference type="SMART" id="SM00015">
    <property type="entry name" value="IQ"/>
    <property type="match status" value="1"/>
</dbReference>
<evidence type="ECO:0000256" key="14">
    <source>
        <dbReference type="ARBA" id="ARBA00023157"/>
    </source>
</evidence>
<evidence type="ECO:0000256" key="10">
    <source>
        <dbReference type="ARBA" id="ARBA00022989"/>
    </source>
</evidence>
<dbReference type="PROSITE" id="PS50096">
    <property type="entry name" value="IQ"/>
    <property type="match status" value="1"/>
</dbReference>
<evidence type="ECO:0000256" key="1">
    <source>
        <dbReference type="ARBA" id="ARBA00004651"/>
    </source>
</evidence>
<feature type="region of interest" description="Disordered" evidence="23">
    <location>
        <begin position="511"/>
        <end position="533"/>
    </location>
</feature>
<dbReference type="FunFam" id="1.10.238.10:FF:000002">
    <property type="entry name" value="Sodium channel protein"/>
    <property type="match status" value="1"/>
</dbReference>
<dbReference type="InterPro" id="IPR000048">
    <property type="entry name" value="IQ_motif_EF-hand-BS"/>
</dbReference>
<feature type="transmembrane region" description="Helical" evidence="22">
    <location>
        <begin position="1623"/>
        <end position="1646"/>
    </location>
</feature>
<name>A0A8C1K4V2_CYPCA</name>
<evidence type="ECO:0000313" key="29">
    <source>
        <dbReference type="Proteomes" id="UP000694427"/>
    </source>
</evidence>
<dbReference type="FunFam" id="1.10.287.70:FF:000006">
    <property type="entry name" value="Sodium channel protein"/>
    <property type="match status" value="1"/>
</dbReference>
<feature type="transmembrane region" description="Helical" evidence="22">
    <location>
        <begin position="1213"/>
        <end position="1233"/>
    </location>
</feature>
<feature type="transmembrane region" description="Helical" evidence="22">
    <location>
        <begin position="1432"/>
        <end position="1454"/>
    </location>
</feature>
<keyword evidence="12 22" id="KW-0406">Ion transport</keyword>
<dbReference type="Ensembl" id="ENSCCRT00010046143.1">
    <property type="protein sequence ID" value="ENSCCRP00010042057.1"/>
    <property type="gene ID" value="ENSCCRG00010017601.1"/>
</dbReference>
<evidence type="ECO:0000256" key="13">
    <source>
        <dbReference type="ARBA" id="ARBA00023136"/>
    </source>
</evidence>
<feature type="region of interest" description="Disordered" evidence="23">
    <location>
        <begin position="26"/>
        <end position="53"/>
    </location>
</feature>
<dbReference type="CDD" id="cd13433">
    <property type="entry name" value="Na_channel_gate"/>
    <property type="match status" value="1"/>
</dbReference>
<evidence type="ECO:0000256" key="19">
    <source>
        <dbReference type="ARBA" id="ARBA00038083"/>
    </source>
</evidence>
<dbReference type="FunFam" id="1.20.120.350:FF:000002">
    <property type="entry name" value="Sodium channel protein"/>
    <property type="match status" value="1"/>
</dbReference>
<dbReference type="PANTHER" id="PTHR10037:SF292">
    <property type="entry name" value="SODIUM CHANNEL PROTEIN"/>
    <property type="match status" value="1"/>
</dbReference>
<feature type="domain" description="Ion transport" evidence="24">
    <location>
        <begin position="1080"/>
        <end position="1351"/>
    </location>
</feature>
<dbReference type="Proteomes" id="UP000694427">
    <property type="component" value="Unplaced"/>
</dbReference>
<feature type="transmembrane region" description="Helical" evidence="22">
    <location>
        <begin position="367"/>
        <end position="394"/>
    </location>
</feature>
<evidence type="ECO:0000256" key="6">
    <source>
        <dbReference type="ARBA" id="ARBA00022692"/>
    </source>
</evidence>
<dbReference type="FunFam" id="1.20.120.350:FF:000003">
    <property type="entry name" value="Voltage-dependent sodium channel"/>
    <property type="match status" value="1"/>
</dbReference>
<keyword evidence="17 22" id="KW-0407">Ion channel</keyword>
<comment type="similarity">
    <text evidence="19">Belongs to the sodium channel (TC 1.A.1.10) family. Nav1.4/SCN4A subfamily.</text>
</comment>
<evidence type="ECO:0000256" key="17">
    <source>
        <dbReference type="ARBA" id="ARBA00023303"/>
    </source>
</evidence>
<dbReference type="Pfam" id="PF11933">
    <property type="entry name" value="Na_trans_cytopl"/>
    <property type="match status" value="1"/>
</dbReference>
<evidence type="ECO:0000256" key="18">
    <source>
        <dbReference type="ARBA" id="ARBA00036239"/>
    </source>
</evidence>
<organism evidence="28 29">
    <name type="scientific">Cyprinus carpio</name>
    <name type="common">Common carp</name>
    <dbReference type="NCBI Taxonomy" id="7962"/>
    <lineage>
        <taxon>Eukaryota</taxon>
        <taxon>Metazoa</taxon>
        <taxon>Chordata</taxon>
        <taxon>Craniata</taxon>
        <taxon>Vertebrata</taxon>
        <taxon>Euteleostomi</taxon>
        <taxon>Actinopterygii</taxon>
        <taxon>Neopterygii</taxon>
        <taxon>Teleostei</taxon>
        <taxon>Ostariophysi</taxon>
        <taxon>Cypriniformes</taxon>
        <taxon>Cyprinidae</taxon>
        <taxon>Cyprininae</taxon>
        <taxon>Cyprinus</taxon>
    </lineage>
</organism>
<keyword evidence="8" id="KW-0832">Ubl conjugation</keyword>
<feature type="compositionally biased region" description="Acidic residues" evidence="23">
    <location>
        <begin position="986"/>
        <end position="1005"/>
    </location>
</feature>
<feature type="transmembrane region" description="Helical" evidence="22">
    <location>
        <begin position="1402"/>
        <end position="1420"/>
    </location>
</feature>
<comment type="function">
    <text evidence="20">Pore-forming subunit of a voltage-gated sodium (Nav) channel that directly mediates the depolarizing phase of action potentials in excitable membranes. Navs, also called VGSCs (voltage-gated sodium channels) or VDSCs (voltage-dependent sodium channels), operate by switching between closed and open conformations depending on the voltage difference across the membrane. In the open conformation they allow Na(+) ions to selectively pass through the pore, along their electrochemical gradient. The influx of Na+ ions provokes membrane depolarization, initiating the propagation of electrical signals throughout cells and tissues.</text>
</comment>
<feature type="domain" description="Ion transport" evidence="24">
    <location>
        <begin position="653"/>
        <end position="884"/>
    </location>
</feature>
<feature type="transmembrane region" description="Helical" evidence="22">
    <location>
        <begin position="1149"/>
        <end position="1168"/>
    </location>
</feature>
<feature type="transmembrane region" description="Helical" evidence="22">
    <location>
        <begin position="328"/>
        <end position="347"/>
    </location>
</feature>
<dbReference type="InterPro" id="IPR044564">
    <property type="entry name" value="Na_chnl_inactivation_gate"/>
</dbReference>
<keyword evidence="13 22" id="KW-0472">Membrane</keyword>
<dbReference type="Gene3D" id="1.10.287.70">
    <property type="match status" value="4"/>
</dbReference>
<feature type="compositionally biased region" description="Basic and acidic residues" evidence="23">
    <location>
        <begin position="27"/>
        <end position="53"/>
    </location>
</feature>
<evidence type="ECO:0000256" key="4">
    <source>
        <dbReference type="ARBA" id="ARBA00022475"/>
    </source>
</evidence>
<feature type="transmembrane region" description="Helical" evidence="22">
    <location>
        <begin position="227"/>
        <end position="250"/>
    </location>
</feature>
<dbReference type="InterPro" id="IPR001696">
    <property type="entry name" value="Na_channel_asu"/>
</dbReference>
<evidence type="ECO:0000256" key="15">
    <source>
        <dbReference type="ARBA" id="ARBA00023180"/>
    </source>
</evidence>
<protein>
    <recommendedName>
        <fullName evidence="22">Sodium channel protein</fullName>
    </recommendedName>
</protein>
<evidence type="ECO:0000256" key="23">
    <source>
        <dbReference type="SAM" id="MobiDB-lite"/>
    </source>
</evidence>
<evidence type="ECO:0000256" key="12">
    <source>
        <dbReference type="ARBA" id="ARBA00023065"/>
    </source>
</evidence>
<accession>A0A8C1K4V2</accession>
<evidence type="ECO:0000313" key="28">
    <source>
        <dbReference type="Ensembl" id="ENSCCRP00010042057.1"/>
    </source>
</evidence>
<evidence type="ECO:0000259" key="26">
    <source>
        <dbReference type="Pfam" id="PF11933"/>
    </source>
</evidence>
<keyword evidence="3 22" id="KW-0894">Sodium channel</keyword>
<keyword evidence="6 22" id="KW-0812">Transmembrane</keyword>
<dbReference type="GO" id="GO:0001518">
    <property type="term" value="C:voltage-gated sodium channel complex"/>
    <property type="evidence" value="ECO:0007669"/>
    <property type="project" value="UniProtKB-UniRule"/>
</dbReference>
<dbReference type="InterPro" id="IPR005821">
    <property type="entry name" value="Ion_trans_dom"/>
</dbReference>
<comment type="catalytic activity">
    <reaction evidence="18">
        <text>Na(+)(in) = Na(+)(out)</text>
        <dbReference type="Rhea" id="RHEA:34963"/>
        <dbReference type="ChEBI" id="CHEBI:29101"/>
    </reaction>
</comment>
<evidence type="ECO:0000256" key="21">
    <source>
        <dbReference type="ARBA" id="ARBA00064899"/>
    </source>
</evidence>
<evidence type="ECO:0000259" key="25">
    <source>
        <dbReference type="Pfam" id="PF06512"/>
    </source>
</evidence>
<feature type="transmembrane region" description="Helical" evidence="22">
    <location>
        <begin position="1121"/>
        <end position="1137"/>
    </location>
</feature>
<dbReference type="InterPro" id="IPR010526">
    <property type="entry name" value="Na_trans_assoc_dom"/>
</dbReference>
<reference evidence="28" key="2">
    <citation type="submission" date="2025-09" db="UniProtKB">
        <authorList>
            <consortium name="Ensembl"/>
        </authorList>
    </citation>
    <scope>IDENTIFICATION</scope>
</reference>
<proteinExistence type="inferred from homology"/>
<evidence type="ECO:0000256" key="11">
    <source>
        <dbReference type="ARBA" id="ARBA00023053"/>
    </source>
</evidence>
<dbReference type="Pfam" id="PF00520">
    <property type="entry name" value="Ion_trans"/>
    <property type="match status" value="4"/>
</dbReference>
<evidence type="ECO:0000256" key="2">
    <source>
        <dbReference type="ARBA" id="ARBA00022448"/>
    </source>
</evidence>
<keyword evidence="9 22" id="KW-0851">Voltage-gated channel</keyword>
<dbReference type="FunFam" id="1.10.287.70:FF:000001">
    <property type="entry name" value="Sodium channel protein"/>
    <property type="match status" value="1"/>
</dbReference>
<feature type="domain" description="Voltage-gated Na+ ion channel cytoplasmic" evidence="26">
    <location>
        <begin position="492"/>
        <end position="586"/>
    </location>
</feature>
<keyword evidence="2 22" id="KW-0813">Transport</keyword>
<keyword evidence="4" id="KW-1003">Cell membrane</keyword>
<dbReference type="Gene3D" id="1.20.5.1190">
    <property type="entry name" value="iswi atpase"/>
    <property type="match status" value="1"/>
</dbReference>
<keyword evidence="16 22" id="KW-0739">Sodium transport</keyword>
<dbReference type="PANTHER" id="PTHR10037">
    <property type="entry name" value="VOLTAGE-GATED CATION CHANNEL CALCIUM AND SODIUM"/>
    <property type="match status" value="1"/>
</dbReference>
<evidence type="ECO:0000256" key="7">
    <source>
        <dbReference type="ARBA" id="ARBA00022737"/>
    </source>
</evidence>
<comment type="subunit">
    <text evidence="21">Voltage-gated sodium (Nav) channels consist of an ion-conducting alpha subunit which is functional on its own associated with regulatory beta subunits.</text>
</comment>
<evidence type="ECO:0000256" key="20">
    <source>
        <dbReference type="ARBA" id="ARBA00055248"/>
    </source>
</evidence>
<dbReference type="PRINTS" id="PR00170">
    <property type="entry name" value="NACHANNEL"/>
</dbReference>
<keyword evidence="11 22" id="KW-0915">Sodium</keyword>
<feature type="domain" description="Ion transport" evidence="24">
    <location>
        <begin position="108"/>
        <end position="400"/>
    </location>
</feature>
<sequence length="1884" mass="214618">MATMLLPAGPDGLRPYTRESLAAIEQRISEERTKNTKDNKVDPGNTEEPKPRADLEAGKVLPRIFGEIPAGLVGVPLEDIDPFYFKNQRTFIVLNKGKAIFRFSATSALFIMCTILTNCSFMAMSDPPLWTKYLEYTFTGIYTFESVIKILARGFCTEPFTFLRDPWNWLDFSVIVMAYVTEFVDLGNVSALRTFRVLRALKTISVIPGLKTIVSALIQSVKKLADVMILTVFCLSVFALIGLQLFMGILRQKCVRSPAHCINSTYPDNGSFVCNNKTWLSIKDFLTNEDNFYKIEGSKDALICGYSSDAGKCPDGFDCLKTGRNPNYGYTSFDTFGWAFLALFRLMTQDYWENLYHQTLRSAGKTYMIFFVLVIFLGSFYLVNLILAVVAMAYEEQNQATIAEAWAKEREFQLAMEQNIVGTYTIIILIAFNFNGEFSSSTSDISVLEAEMAALAVDLSPSPFSRKDSVKFQSRTRSHRTLSEEMEDNSFTRRGSQLSIFTFRPRNSSEADFADDEHSIHDDGRSRAGSMAMPWNKRRTGSIRSHSSQVFMPTFTLNGRLNVSLDQNGITSIGPHTPTSVPAFSMEKEVPPPRRKRGLSSVSFFSEAMDELEEAHQKCPPCWYEFAKKYLVWTCSPAWLRMKEGLKVMVMDPFLDLAITICIVLNTLFMALEHYPMTDEFNSMLSVGNLVFTGIFTAEMVLKIFALDPYYYFQQGWNIFDGIIVCLSLMELGLSNVEGLSVLRSFRLLRVFKLAKSWPTLNTLIKIIGNSVGALGNLTLVLAIIVFIFAVVGMQLFGKNYQDCVCKISYDCTLPRWHMKDFFHSFLIVFRVLCGEWIETMWDCMEVAGQPLCILVFMLVMVIGNLVVLNLFLALLLSSFSSDNLSAPDEDGEMNNLQIAISRIHFGFTWLLDGIKDLFNGNLAGCRQKAKEKQVSLKKNHTECNGGVGSLEQHVGKCIIPEGEDSYMTNPNLTICVPIAPGESDVEFPEEEEDEETESSEDEEQKLEVVSLSEGSTVDLRKPGEDEEEYSEMADDGMDPEECFPEFCMQRCECCNINTARGLGQVWWRLRKTCYQIVEHSWFETFIIFMILLSSGALAFEDIYIEQRKVVKVVLEYADKVFSYIFVLEMFLKWIAYGFKKYFTNYWCWLDFLIVDVSLISLVANSLGYSDFGAIKSLRTLRALRPLRALSRFEGMRVVVNALIGAIPSIMNVLLVCLIFWLIFSIMGVNLFAGKFGKCVNRTGYIHSVTLVNNKSDCQSMNDTQFYWTKVKVNFDNVGLGYLSLLQVATFKGWMEIMYAAVDSRGVEEQPVKEINLYMYLYFVIFIIFGSFFTLNLFIGVIIDNFNQQKRMIGGQDIFMTEEQKKYYNAMKKLGSKKPQKPIPRPVNILQGFFFDLVSKQAFDITIMMLIILNMITMMVETDEQSARMETILNNINLAFIVTFTTECLIKIFALRCYFFTISWNIFDFVVVILSIVGIVLADIIEKYFVSPTLFRVIRLARIGRVLRLIRAAKGIRTLLFALMMSLPALFNIGLLLFLVMFIYAIFGMANFAYVKKQGGIDDMFNFETFGNSIICLFQITTSAGWDNLLDPILNNSPEECSSSYINTGTNTKGNCGNPSVGITFFVSYIIISFLIVVNMYIAIILENFSVATEESTEPLSEDDFEMFYEVWEKFDVEATHFIEYSKLSSFADSLSEPLRIAKPNKIKLINMDLPMVSGDRIHCLDILFAFTKRVLGETGEMDALKQQMEEKFMMANPSKISHEPITTTLRRKQEEISASLIQRAYRRHLIRRQMKQASYLYRHINQNAPWSEEDCTLEREGLIASMIQEHFGPEKGPQYLACSPPSYEAVTRDPIVVFVIKYDMVSWETDKNKWIYQHEDCTC</sequence>
<feature type="transmembrane region" description="Helical" evidence="22">
    <location>
        <begin position="1466"/>
        <end position="1485"/>
    </location>
</feature>
<feature type="transmembrane region" description="Helical" evidence="22">
    <location>
        <begin position="1081"/>
        <end position="1100"/>
    </location>
</feature>
<feature type="transmembrane region" description="Helical" evidence="22">
    <location>
        <begin position="654"/>
        <end position="672"/>
    </location>
</feature>
<feature type="transmembrane region" description="Helical" evidence="22">
    <location>
        <begin position="764"/>
        <end position="792"/>
    </location>
</feature>
<dbReference type="GO" id="GO:0005248">
    <property type="term" value="F:voltage-gated sodium channel activity"/>
    <property type="evidence" value="ECO:0007669"/>
    <property type="project" value="InterPro"/>
</dbReference>
<evidence type="ECO:0000256" key="22">
    <source>
        <dbReference type="RuleBase" id="RU361132"/>
    </source>
</evidence>
<dbReference type="Gene3D" id="1.10.238.10">
    <property type="entry name" value="EF-hand"/>
    <property type="match status" value="1"/>
</dbReference>
<keyword evidence="5" id="KW-0597">Phosphoprotein</keyword>
<dbReference type="InterPro" id="IPR027359">
    <property type="entry name" value="Volt_channel_dom_sf"/>
</dbReference>
<feature type="transmembrane region" description="Helical" evidence="22">
    <location>
        <begin position="1533"/>
        <end position="1555"/>
    </location>
</feature>
<feature type="compositionally biased region" description="Basic and acidic residues" evidence="23">
    <location>
        <begin position="516"/>
        <end position="526"/>
    </location>
</feature>
<dbReference type="SUPFAM" id="SSF81324">
    <property type="entry name" value="Voltage-gated potassium channels"/>
    <property type="match status" value="4"/>
</dbReference>
<keyword evidence="29" id="KW-1185">Reference proteome</keyword>
<feature type="domain" description="Sodium ion transport-associated" evidence="25">
    <location>
        <begin position="891"/>
        <end position="1076"/>
    </location>
</feature>
<keyword evidence="15" id="KW-0325">Glycoprotein</keyword>
<evidence type="ECO:0000259" key="27">
    <source>
        <dbReference type="Pfam" id="PF24609"/>
    </source>
</evidence>
<dbReference type="Pfam" id="PF24609">
    <property type="entry name" value="IQ_SCN5A_C"/>
    <property type="match status" value="1"/>
</dbReference>
<keyword evidence="7" id="KW-0677">Repeat</keyword>
<comment type="subcellular location">
    <subcellularLocation>
        <location evidence="1 22">Cell membrane</location>
        <topology evidence="1 22">Multi-pass membrane protein</topology>
    </subcellularLocation>
</comment>
<evidence type="ECO:0000259" key="24">
    <source>
        <dbReference type="Pfam" id="PF00520"/>
    </source>
</evidence>
<evidence type="ECO:0000256" key="5">
    <source>
        <dbReference type="ARBA" id="ARBA00022553"/>
    </source>
</evidence>
<dbReference type="GO" id="GO:0086010">
    <property type="term" value="P:membrane depolarization during action potential"/>
    <property type="evidence" value="ECO:0007669"/>
    <property type="project" value="TreeGrafter"/>
</dbReference>
<feature type="region of interest" description="Disordered" evidence="23">
    <location>
        <begin position="986"/>
        <end position="1031"/>
    </location>
</feature>
<dbReference type="InterPro" id="IPR024583">
    <property type="entry name" value="Na_trans_cytopl"/>
</dbReference>
<dbReference type="FunFam" id="1.20.120.350:FF:000005">
    <property type="entry name" value="Sodium channel protein"/>
    <property type="match status" value="1"/>
</dbReference>
<keyword evidence="14" id="KW-1015">Disulfide bond</keyword>
<feature type="region of interest" description="Disordered" evidence="23">
    <location>
        <begin position="574"/>
        <end position="597"/>
    </location>
</feature>
<keyword evidence="10 22" id="KW-1133">Transmembrane helix</keyword>
<comment type="function">
    <text evidence="22">Mediates the voltage-dependent sodium ion permeability of excitable membranes. Assuming opened or closed conformations in response to the voltage difference across the membrane, the protein forms a sodium-selective channel through which Na(+) ions may pass in accordance with their electrochemical gradient.</text>
</comment>
<dbReference type="Gene3D" id="1.20.120.350">
    <property type="entry name" value="Voltage-gated potassium channels. Chain C"/>
    <property type="match status" value="4"/>
</dbReference>
<evidence type="ECO:0000256" key="3">
    <source>
        <dbReference type="ARBA" id="ARBA00022461"/>
    </source>
</evidence>
<dbReference type="InterPro" id="IPR043203">
    <property type="entry name" value="VGCC_Ca_Na"/>
</dbReference>
<dbReference type="FunFam" id="1.20.120.350:FF:000004">
    <property type="entry name" value="Sodium channel protein"/>
    <property type="match status" value="1"/>
</dbReference>
<dbReference type="GO" id="GO:0019228">
    <property type="term" value="P:neuronal action potential"/>
    <property type="evidence" value="ECO:0007669"/>
    <property type="project" value="TreeGrafter"/>
</dbReference>
<evidence type="ECO:0000256" key="16">
    <source>
        <dbReference type="ARBA" id="ARBA00023201"/>
    </source>
</evidence>
<feature type="transmembrane region" description="Helical" evidence="22">
    <location>
        <begin position="852"/>
        <end position="877"/>
    </location>
</feature>
<comment type="caution">
    <text evidence="22">Lacks conserved residue(s) required for the propagation of feature annotation.</text>
</comment>
<evidence type="ECO:0000256" key="9">
    <source>
        <dbReference type="ARBA" id="ARBA00022882"/>
    </source>
</evidence>
<reference evidence="28" key="1">
    <citation type="submission" date="2025-08" db="UniProtKB">
        <authorList>
            <consortium name="Ensembl"/>
        </authorList>
    </citation>
    <scope>IDENTIFICATION</scope>
</reference>
<feature type="transmembrane region" description="Helical" evidence="22">
    <location>
        <begin position="1320"/>
        <end position="1343"/>
    </location>
</feature>
<dbReference type="FunFam" id="1.20.5.1190:FF:000001">
    <property type="entry name" value="Sodium channel protein"/>
    <property type="match status" value="1"/>
</dbReference>
<feature type="domain" description="Ion transport" evidence="24">
    <location>
        <begin position="1401"/>
        <end position="1656"/>
    </location>
</feature>
<dbReference type="Pfam" id="PF06512">
    <property type="entry name" value="Na_trans_assoc"/>
    <property type="match status" value="1"/>
</dbReference>
<feature type="domain" description="SCN5A-like C-terminal IQ motif" evidence="27">
    <location>
        <begin position="1768"/>
        <end position="1799"/>
    </location>
</feature>
<evidence type="ECO:0000256" key="8">
    <source>
        <dbReference type="ARBA" id="ARBA00022843"/>
    </source>
</evidence>
<dbReference type="InterPro" id="IPR058542">
    <property type="entry name" value="IQ_SCN5A_C"/>
</dbReference>